<dbReference type="AlphaFoldDB" id="A0AAF0C5E2"/>
<protein>
    <submittedName>
        <fullName evidence="1">Uncharacterized protein</fullName>
    </submittedName>
</protein>
<reference evidence="1 2" key="1">
    <citation type="journal article" date="2015" name="Genome Announc.">
        <title>Draft Genome Sequences of Marine Isolates of Thalassomonas viridans and Thalassomonas actiniarum.</title>
        <authorList>
            <person name="Olonade I."/>
            <person name="van Zyl L.J."/>
            <person name="Trindade M."/>
        </authorList>
    </citation>
    <scope>NUCLEOTIDE SEQUENCE [LARGE SCALE GENOMIC DNA]</scope>
    <source>
        <strain evidence="1 2">A5K-106</strain>
    </source>
</reference>
<dbReference type="RefSeq" id="WP_053043489.1">
    <property type="nucleotide sequence ID" value="NZ_CP059735.1"/>
</dbReference>
<keyword evidence="2" id="KW-1185">Reference proteome</keyword>
<gene>
    <name evidence="1" type="ORF">SG35_010195</name>
</gene>
<name>A0AAF0C5E2_9GAMM</name>
<sequence>MKSFSSTENLPSEGLLIRIVDNGKVLTLDYQEATAEHQRSLWWGTAVGYRAMQAAAVALSKEGLWSREGLTVVSGHPGPGVLDSINFVTHTRDTGHLTVMENPNCVSRCNSEMKFEWWVSDGKQTAHVILREDFVPIEFYQLIDRRVYNEATAEDDKLFELFKVNLSSRIWVDSLDTNFSIEYQAPLAKGQLPSGSDWSEKIATTPEVAL</sequence>
<dbReference type="EMBL" id="CP059735">
    <property type="protein sequence ID" value="WDE00959.1"/>
    <property type="molecule type" value="Genomic_DNA"/>
</dbReference>
<evidence type="ECO:0000313" key="2">
    <source>
        <dbReference type="Proteomes" id="UP000032568"/>
    </source>
</evidence>
<reference evidence="1 2" key="2">
    <citation type="journal article" date="2022" name="Mar. Drugs">
        <title>Bioassay-Guided Fractionation Leads to the Detection of Cholic Acid Generated by the Rare Thalassomonas sp.</title>
        <authorList>
            <person name="Pheiffer F."/>
            <person name="Schneider Y.K."/>
            <person name="Hansen E.H."/>
            <person name="Andersen J.H."/>
            <person name="Isaksson J."/>
            <person name="Busche T."/>
            <person name="R C."/>
            <person name="Kalinowski J."/>
            <person name="Zyl L.V."/>
            <person name="Trindade M."/>
        </authorList>
    </citation>
    <scope>NUCLEOTIDE SEQUENCE [LARGE SCALE GENOMIC DNA]</scope>
    <source>
        <strain evidence="1 2">A5K-106</strain>
    </source>
</reference>
<dbReference type="Proteomes" id="UP000032568">
    <property type="component" value="Chromosome"/>
</dbReference>
<organism evidence="1 2">
    <name type="scientific">Thalassomonas actiniarum</name>
    <dbReference type="NCBI Taxonomy" id="485447"/>
    <lineage>
        <taxon>Bacteria</taxon>
        <taxon>Pseudomonadati</taxon>
        <taxon>Pseudomonadota</taxon>
        <taxon>Gammaproteobacteria</taxon>
        <taxon>Alteromonadales</taxon>
        <taxon>Colwelliaceae</taxon>
        <taxon>Thalassomonas</taxon>
    </lineage>
</organism>
<accession>A0AAF0C5E2</accession>
<evidence type="ECO:0000313" key="1">
    <source>
        <dbReference type="EMBL" id="WDE00959.1"/>
    </source>
</evidence>
<dbReference type="KEGG" id="tact:SG35_010195"/>
<proteinExistence type="predicted"/>